<name>A0A179D6Q6_9BACT</name>
<evidence type="ECO:0000313" key="2">
    <source>
        <dbReference type="Proteomes" id="UP000078390"/>
    </source>
</evidence>
<dbReference type="EMBL" id="LWLG01000001">
    <property type="protein sequence ID" value="OAQ21653.1"/>
    <property type="molecule type" value="Genomic_DNA"/>
</dbReference>
<dbReference type="InterPro" id="IPR027396">
    <property type="entry name" value="DsrEFH-like"/>
</dbReference>
<accession>A0A179D6Q6</accession>
<proteinExistence type="predicted"/>
<dbReference type="Gene3D" id="3.40.1260.10">
    <property type="entry name" value="DsrEFH-like"/>
    <property type="match status" value="1"/>
</dbReference>
<dbReference type="RefSeq" id="WP_068668322.1">
    <property type="nucleotide sequence ID" value="NZ_LWLG01000001.1"/>
</dbReference>
<organism evidence="1 2">
    <name type="scientific">Thermosulfurimonas dismutans</name>
    <dbReference type="NCBI Taxonomy" id="999894"/>
    <lineage>
        <taxon>Bacteria</taxon>
        <taxon>Pseudomonadati</taxon>
        <taxon>Thermodesulfobacteriota</taxon>
        <taxon>Thermodesulfobacteria</taxon>
        <taxon>Thermodesulfobacteriales</taxon>
        <taxon>Thermodesulfobacteriaceae</taxon>
        <taxon>Thermosulfurimonas</taxon>
    </lineage>
</organism>
<dbReference type="Proteomes" id="UP000078390">
    <property type="component" value="Unassembled WGS sequence"/>
</dbReference>
<dbReference type="STRING" id="999894.TDIS_0171"/>
<dbReference type="SUPFAM" id="SSF75169">
    <property type="entry name" value="DsrEFH-like"/>
    <property type="match status" value="1"/>
</dbReference>
<comment type="caution">
    <text evidence="1">The sequence shown here is derived from an EMBL/GenBank/DDBJ whole genome shotgun (WGS) entry which is preliminary data.</text>
</comment>
<sequence>MRVPKWILGFWLVGCLLLWTGDLKADEGRKLLLVITTNETETVWQALRLSNFAISQGDEVRIYLTGKGVELLKMDNSPLDVAQKLESFLKNGGEVYG</sequence>
<evidence type="ECO:0000313" key="1">
    <source>
        <dbReference type="EMBL" id="OAQ21653.1"/>
    </source>
</evidence>
<protein>
    <submittedName>
        <fullName evidence="1">Uncharacterized protein</fullName>
    </submittedName>
</protein>
<reference evidence="1 2" key="1">
    <citation type="submission" date="2016-04" db="EMBL/GenBank/DDBJ databases">
        <title>Genome analysis of Thermosulfurimonas dismutans, the first thermophilic sulfur-disproportionating bacterium of the phylum Thermodesulfobacteria.</title>
        <authorList>
            <person name="Mardanov A.V."/>
            <person name="Beletsky A.V."/>
            <person name="Kadnikov V.V."/>
            <person name="Slobodkin A.I."/>
            <person name="Ravin N.V."/>
        </authorList>
    </citation>
    <scope>NUCLEOTIDE SEQUENCE [LARGE SCALE GENOMIC DNA]</scope>
    <source>
        <strain evidence="1 2">S95</strain>
    </source>
</reference>
<keyword evidence="2" id="KW-1185">Reference proteome</keyword>
<gene>
    <name evidence="1" type="ORF">TDIS_0171</name>
</gene>
<dbReference type="AlphaFoldDB" id="A0A179D6Q6"/>
<dbReference type="OrthoDB" id="9801500at2"/>